<sequence length="159" mass="18135">MKGHSLIDENSLWAPQLEKLFIDIMLEEINKGNMANGQFKSDTWKKMLATLNELGKRSFTMTLFKGKFNRMHLLHREFSTLISQTGFGWDAETNTVHALEESWQNYCRAHPKAKMFRTKGLSNYNLLGLIFNKSTATGVLHCASIQNPPNLDEENALGE</sequence>
<reference evidence="2 3" key="1">
    <citation type="journal article" date="2023" name="G3 (Bethesda)">
        <title>A haplotype-resolved chromosome-scale genome for Quercus rubra L. provides insights into the genetics of adaptive traits for red oak species.</title>
        <authorList>
            <person name="Kapoor B."/>
            <person name="Jenkins J."/>
            <person name="Schmutz J."/>
            <person name="Zhebentyayeva T."/>
            <person name="Kuelheim C."/>
            <person name="Coggeshall M."/>
            <person name="Heim C."/>
            <person name="Lasky J.R."/>
            <person name="Leites L."/>
            <person name="Islam-Faridi N."/>
            <person name="Romero-Severson J."/>
            <person name="DeLeo V.L."/>
            <person name="Lucas S.M."/>
            <person name="Lazic D."/>
            <person name="Gailing O."/>
            <person name="Carlson J."/>
            <person name="Staton M."/>
        </authorList>
    </citation>
    <scope>NUCLEOTIDE SEQUENCE [LARGE SCALE GENOMIC DNA]</scope>
    <source>
        <strain evidence="2">Pseudo-F2</strain>
    </source>
</reference>
<dbReference type="InterPro" id="IPR045026">
    <property type="entry name" value="LIMYB"/>
</dbReference>
<dbReference type="PANTHER" id="PTHR47584">
    <property type="match status" value="1"/>
</dbReference>
<name>A0AAN7FE17_QUERU</name>
<gene>
    <name evidence="2" type="ORF">RGQ29_020799</name>
</gene>
<protein>
    <recommendedName>
        <fullName evidence="1">Myb/SANT-like domain-containing protein</fullName>
    </recommendedName>
</protein>
<dbReference type="Pfam" id="PF12776">
    <property type="entry name" value="Myb_DNA-bind_3"/>
    <property type="match status" value="1"/>
</dbReference>
<comment type="caution">
    <text evidence="2">The sequence shown here is derived from an EMBL/GenBank/DDBJ whole genome shotgun (WGS) entry which is preliminary data.</text>
</comment>
<evidence type="ECO:0000313" key="2">
    <source>
        <dbReference type="EMBL" id="KAK4590389.1"/>
    </source>
</evidence>
<dbReference type="EMBL" id="JAXUIC010000005">
    <property type="protein sequence ID" value="KAK4590389.1"/>
    <property type="molecule type" value="Genomic_DNA"/>
</dbReference>
<keyword evidence="3" id="KW-1185">Reference proteome</keyword>
<organism evidence="2 3">
    <name type="scientific">Quercus rubra</name>
    <name type="common">Northern red oak</name>
    <name type="synonym">Quercus borealis</name>
    <dbReference type="NCBI Taxonomy" id="3512"/>
    <lineage>
        <taxon>Eukaryota</taxon>
        <taxon>Viridiplantae</taxon>
        <taxon>Streptophyta</taxon>
        <taxon>Embryophyta</taxon>
        <taxon>Tracheophyta</taxon>
        <taxon>Spermatophyta</taxon>
        <taxon>Magnoliopsida</taxon>
        <taxon>eudicotyledons</taxon>
        <taxon>Gunneridae</taxon>
        <taxon>Pentapetalae</taxon>
        <taxon>rosids</taxon>
        <taxon>fabids</taxon>
        <taxon>Fagales</taxon>
        <taxon>Fagaceae</taxon>
        <taxon>Quercus</taxon>
    </lineage>
</organism>
<evidence type="ECO:0000259" key="1">
    <source>
        <dbReference type="Pfam" id="PF12776"/>
    </source>
</evidence>
<evidence type="ECO:0000313" key="3">
    <source>
        <dbReference type="Proteomes" id="UP001324115"/>
    </source>
</evidence>
<proteinExistence type="predicted"/>
<dbReference type="PANTHER" id="PTHR47584:SF14">
    <property type="entry name" value="L10-INTERACTING MYB DOMAIN-CONTAINING PROTEIN-LIKE"/>
    <property type="match status" value="1"/>
</dbReference>
<feature type="domain" description="Myb/SANT-like" evidence="1">
    <location>
        <begin position="13"/>
        <end position="106"/>
    </location>
</feature>
<dbReference type="Proteomes" id="UP001324115">
    <property type="component" value="Unassembled WGS sequence"/>
</dbReference>
<dbReference type="InterPro" id="IPR024752">
    <property type="entry name" value="Myb/SANT-like_dom"/>
</dbReference>
<accession>A0AAN7FE17</accession>
<dbReference type="AlphaFoldDB" id="A0AAN7FE17"/>